<accession>A0ABN3VHB6</accession>
<reference evidence="2 3" key="1">
    <citation type="journal article" date="2019" name="Int. J. Syst. Evol. Microbiol.">
        <title>The Global Catalogue of Microorganisms (GCM) 10K type strain sequencing project: providing services to taxonomists for standard genome sequencing and annotation.</title>
        <authorList>
            <consortium name="The Broad Institute Genomics Platform"/>
            <consortium name="The Broad Institute Genome Sequencing Center for Infectious Disease"/>
            <person name="Wu L."/>
            <person name="Ma J."/>
        </authorList>
    </citation>
    <scope>NUCLEOTIDE SEQUENCE [LARGE SCALE GENOMIC DNA]</scope>
    <source>
        <strain evidence="2 3">JCM 9383</strain>
    </source>
</reference>
<gene>
    <name evidence="2" type="ORF">GCM10010470_45690</name>
</gene>
<evidence type="ECO:0000313" key="3">
    <source>
        <dbReference type="Proteomes" id="UP001500979"/>
    </source>
</evidence>
<feature type="transmembrane region" description="Helical" evidence="1">
    <location>
        <begin position="219"/>
        <end position="240"/>
    </location>
</feature>
<feature type="transmembrane region" description="Helical" evidence="1">
    <location>
        <begin position="184"/>
        <end position="207"/>
    </location>
</feature>
<evidence type="ECO:0000313" key="2">
    <source>
        <dbReference type="EMBL" id="GAA2805329.1"/>
    </source>
</evidence>
<protein>
    <submittedName>
        <fullName evidence="2">Uncharacterized protein</fullName>
    </submittedName>
</protein>
<dbReference type="Proteomes" id="UP001500979">
    <property type="component" value="Unassembled WGS sequence"/>
</dbReference>
<name>A0ABN3VHB6_9PSEU</name>
<comment type="caution">
    <text evidence="2">The sequence shown here is derived from an EMBL/GenBank/DDBJ whole genome shotgun (WGS) entry which is preliminary data.</text>
</comment>
<keyword evidence="1" id="KW-0472">Membrane</keyword>
<keyword evidence="1" id="KW-0812">Transmembrane</keyword>
<feature type="transmembrane region" description="Helical" evidence="1">
    <location>
        <begin position="39"/>
        <end position="61"/>
    </location>
</feature>
<dbReference type="RefSeq" id="WP_344682904.1">
    <property type="nucleotide sequence ID" value="NZ_BAAAUX010000019.1"/>
</dbReference>
<keyword evidence="1" id="KW-1133">Transmembrane helix</keyword>
<feature type="transmembrane region" description="Helical" evidence="1">
    <location>
        <begin position="143"/>
        <end position="164"/>
    </location>
</feature>
<keyword evidence="3" id="KW-1185">Reference proteome</keyword>
<dbReference type="EMBL" id="BAAAUX010000019">
    <property type="protein sequence ID" value="GAA2805329.1"/>
    <property type="molecule type" value="Genomic_DNA"/>
</dbReference>
<proteinExistence type="predicted"/>
<organism evidence="2 3">
    <name type="scientific">Saccharopolyspora taberi</name>
    <dbReference type="NCBI Taxonomy" id="60895"/>
    <lineage>
        <taxon>Bacteria</taxon>
        <taxon>Bacillati</taxon>
        <taxon>Actinomycetota</taxon>
        <taxon>Actinomycetes</taxon>
        <taxon>Pseudonocardiales</taxon>
        <taxon>Pseudonocardiaceae</taxon>
        <taxon>Saccharopolyspora</taxon>
    </lineage>
</organism>
<feature type="transmembrane region" description="Helical" evidence="1">
    <location>
        <begin position="246"/>
        <end position="268"/>
    </location>
</feature>
<feature type="transmembrane region" description="Helical" evidence="1">
    <location>
        <begin position="109"/>
        <end position="131"/>
    </location>
</feature>
<feature type="transmembrane region" description="Helical" evidence="1">
    <location>
        <begin position="68"/>
        <end position="89"/>
    </location>
</feature>
<evidence type="ECO:0000256" key="1">
    <source>
        <dbReference type="SAM" id="Phobius"/>
    </source>
</evidence>
<sequence length="281" mass="28916">MRIHYLIGLLLLAVAGLHLVVFAIDGGAWDGPVSWRKPITFGLSFGASVLTLTWISGFVRLGDRARSLLLGIFAAASVLEVGLTSMQAWRGVPSHFNLETTFDSIVARSLAAGGVALIVVVVALTIAAFRTGSGSAVPASMRLAVRAGLVALVASMALGAVMIARGLTLEGSGHQQAAYELAGFLRPAHAVTMHAILLLPALAWLLGRSSRPEAARLRLIRIATGTYAATSVLVVIASAIDATVLTPATAAAVSAAAVVIPALAILVIGRRRGAEAAPVRP</sequence>